<evidence type="ECO:0008006" key="4">
    <source>
        <dbReference type="Google" id="ProtNLM"/>
    </source>
</evidence>
<feature type="region of interest" description="Disordered" evidence="1">
    <location>
        <begin position="1"/>
        <end position="51"/>
    </location>
</feature>
<evidence type="ECO:0000313" key="3">
    <source>
        <dbReference type="Proteomes" id="UP001500542"/>
    </source>
</evidence>
<gene>
    <name evidence="2" type="ORF">GCM10009554_78680</name>
</gene>
<protein>
    <recommendedName>
        <fullName evidence="4">Lipoprotein</fullName>
    </recommendedName>
</protein>
<feature type="compositionally biased region" description="Polar residues" evidence="1">
    <location>
        <begin position="34"/>
        <end position="44"/>
    </location>
</feature>
<sequence>MSAALLIGTTACSGSDDKKSSDAPTSSDTTAGSETGQQPASETSAKSDDPVLPDLTAAQVVAGLAKGGYKCGADGTYAICTSGTVSVWVLTGSHKRPPVVSLHANGAKIADVRAEIGKQLPKVLETAHINPRTPITDWFGALGTVERATKVGDWQVDWSTETVDTEDPGAHLTLVDSTCKVNCQAE</sequence>
<organism evidence="2 3">
    <name type="scientific">Kribbella koreensis</name>
    <dbReference type="NCBI Taxonomy" id="57909"/>
    <lineage>
        <taxon>Bacteria</taxon>
        <taxon>Bacillati</taxon>
        <taxon>Actinomycetota</taxon>
        <taxon>Actinomycetes</taxon>
        <taxon>Propionibacteriales</taxon>
        <taxon>Kribbellaceae</taxon>
        <taxon>Kribbella</taxon>
    </lineage>
</organism>
<keyword evidence="3" id="KW-1185">Reference proteome</keyword>
<dbReference type="EMBL" id="BAAAHK010000022">
    <property type="protein sequence ID" value="GAA0961749.1"/>
    <property type="molecule type" value="Genomic_DNA"/>
</dbReference>
<name>A0ABN1RQM0_9ACTN</name>
<comment type="caution">
    <text evidence="2">The sequence shown here is derived from an EMBL/GenBank/DDBJ whole genome shotgun (WGS) entry which is preliminary data.</text>
</comment>
<dbReference type="RefSeq" id="WP_343982977.1">
    <property type="nucleotide sequence ID" value="NZ_BAAAHK010000022.1"/>
</dbReference>
<accession>A0ABN1RQM0</accession>
<feature type="compositionally biased region" description="Low complexity" evidence="1">
    <location>
        <begin position="22"/>
        <end position="33"/>
    </location>
</feature>
<evidence type="ECO:0000256" key="1">
    <source>
        <dbReference type="SAM" id="MobiDB-lite"/>
    </source>
</evidence>
<reference evidence="2 3" key="1">
    <citation type="journal article" date="2019" name="Int. J. Syst. Evol. Microbiol.">
        <title>The Global Catalogue of Microorganisms (GCM) 10K type strain sequencing project: providing services to taxonomists for standard genome sequencing and annotation.</title>
        <authorList>
            <consortium name="The Broad Institute Genomics Platform"/>
            <consortium name="The Broad Institute Genome Sequencing Center for Infectious Disease"/>
            <person name="Wu L."/>
            <person name="Ma J."/>
        </authorList>
    </citation>
    <scope>NUCLEOTIDE SEQUENCE [LARGE SCALE GENOMIC DNA]</scope>
    <source>
        <strain evidence="2 3">JCM 10977</strain>
    </source>
</reference>
<proteinExistence type="predicted"/>
<dbReference type="Proteomes" id="UP001500542">
    <property type="component" value="Unassembled WGS sequence"/>
</dbReference>
<evidence type="ECO:0000313" key="2">
    <source>
        <dbReference type="EMBL" id="GAA0961749.1"/>
    </source>
</evidence>